<dbReference type="STRING" id="1236517.ADJ77_12225"/>
<keyword evidence="4" id="KW-1185">Reference proteome</keyword>
<proteinExistence type="predicted"/>
<accession>A0A0K1NNR3</accession>
<dbReference type="EMBL" id="CP072369">
    <property type="protein sequence ID" value="QUB86144.1"/>
    <property type="molecule type" value="Genomic_DNA"/>
</dbReference>
<dbReference type="RefSeq" id="WP_025079090.1">
    <property type="nucleotide sequence ID" value="NZ_BAKO01000040.1"/>
</dbReference>
<evidence type="ECO:0000313" key="3">
    <source>
        <dbReference type="Proteomes" id="UP000060345"/>
    </source>
</evidence>
<dbReference type="KEGG" id="pfus:ADJ77_12225"/>
<gene>
    <name evidence="1" type="ORF">ADJ77_12225</name>
    <name evidence="2" type="ORF">J5A51_02455</name>
</gene>
<protein>
    <submittedName>
        <fullName evidence="1">Uncharacterized protein</fullName>
    </submittedName>
</protein>
<organism evidence="1 3">
    <name type="scientific">Prevotella fusca JCM 17724</name>
    <dbReference type="NCBI Taxonomy" id="1236517"/>
    <lineage>
        <taxon>Bacteria</taxon>
        <taxon>Pseudomonadati</taxon>
        <taxon>Bacteroidota</taxon>
        <taxon>Bacteroidia</taxon>
        <taxon>Bacteroidales</taxon>
        <taxon>Prevotellaceae</taxon>
        <taxon>Prevotella</taxon>
    </lineage>
</organism>
<sequence>MKVLNINKTNILHDFKRLSNIWDSTENITLQLDIKQSETKTVVRALTSYLPNDLAYSIMSEIAENEKLDDDLMQLIFEKGDKGCKIAICLHEDLPQELKERCVQSADIDIKEHYMQGNVNNVEQV</sequence>
<reference evidence="2 4" key="2">
    <citation type="submission" date="2021-03" db="EMBL/GenBank/DDBJ databases">
        <title>Human Oral Microbial Genomes.</title>
        <authorList>
            <person name="Johnston C.D."/>
            <person name="Chen T."/>
            <person name="Dewhirst F.E."/>
        </authorList>
    </citation>
    <scope>NUCLEOTIDE SEQUENCE [LARGE SCALE GENOMIC DNA]</scope>
    <source>
        <strain evidence="2 4">W1435</strain>
    </source>
</reference>
<evidence type="ECO:0000313" key="1">
    <source>
        <dbReference type="EMBL" id="AKU70724.1"/>
    </source>
</evidence>
<dbReference type="EMBL" id="CP012075">
    <property type="protein sequence ID" value="AKU70724.1"/>
    <property type="molecule type" value="Genomic_DNA"/>
</dbReference>
<dbReference type="OrthoDB" id="1076464at2"/>
<dbReference type="Proteomes" id="UP000060345">
    <property type="component" value="Chromosome 2"/>
</dbReference>
<evidence type="ECO:0000313" key="2">
    <source>
        <dbReference type="EMBL" id="QUB86144.1"/>
    </source>
</evidence>
<evidence type="ECO:0000313" key="4">
    <source>
        <dbReference type="Proteomes" id="UP000682005"/>
    </source>
</evidence>
<dbReference type="AlphaFoldDB" id="A0A0K1NNR3"/>
<name>A0A0K1NNR3_9BACT</name>
<dbReference type="Proteomes" id="UP000682005">
    <property type="component" value="Chromosome 2"/>
</dbReference>
<reference evidence="1 3" key="1">
    <citation type="submission" date="2015-07" db="EMBL/GenBank/DDBJ databases">
        <authorList>
            <person name="Noorani M."/>
        </authorList>
    </citation>
    <scope>NUCLEOTIDE SEQUENCE [LARGE SCALE GENOMIC DNA]</scope>
    <source>
        <strain evidence="1 3">W1435</strain>
    </source>
</reference>